<dbReference type="SMART" id="SM00267">
    <property type="entry name" value="GGDEF"/>
    <property type="match status" value="1"/>
</dbReference>
<accession>A0A1M6MVE5</accession>
<dbReference type="CDD" id="cd01948">
    <property type="entry name" value="EAL"/>
    <property type="match status" value="1"/>
</dbReference>
<dbReference type="Proteomes" id="UP000243547">
    <property type="component" value="Unassembled WGS sequence"/>
</dbReference>
<dbReference type="Gene3D" id="3.30.70.270">
    <property type="match status" value="1"/>
</dbReference>
<dbReference type="CDD" id="cd01949">
    <property type="entry name" value="GGDEF"/>
    <property type="match status" value="1"/>
</dbReference>
<dbReference type="InterPro" id="IPR000160">
    <property type="entry name" value="GGDEF_dom"/>
</dbReference>
<dbReference type="PANTHER" id="PTHR44757:SF2">
    <property type="entry name" value="BIOFILM ARCHITECTURE MAINTENANCE PROTEIN MBAA"/>
    <property type="match status" value="1"/>
</dbReference>
<dbReference type="PROSITE" id="PS50887">
    <property type="entry name" value="GGDEF"/>
    <property type="match status" value="1"/>
</dbReference>
<reference evidence="5" key="1">
    <citation type="submission" date="2016-11" db="EMBL/GenBank/DDBJ databases">
        <authorList>
            <person name="Varghese N."/>
            <person name="Submissions S."/>
        </authorList>
    </citation>
    <scope>NUCLEOTIDE SEQUENCE [LARGE SCALE GENOMIC DNA]</scope>
    <source>
        <strain evidence="5">DSM 14826</strain>
    </source>
</reference>
<dbReference type="SMART" id="SM00052">
    <property type="entry name" value="EAL"/>
    <property type="match status" value="1"/>
</dbReference>
<dbReference type="NCBIfam" id="TIGR00254">
    <property type="entry name" value="GGDEF"/>
    <property type="match status" value="1"/>
</dbReference>
<dbReference type="STRING" id="1120989.SAMN02745227_00912"/>
<organism evidence="4 5">
    <name type="scientific">Anaerobranca californiensis DSM 14826</name>
    <dbReference type="NCBI Taxonomy" id="1120989"/>
    <lineage>
        <taxon>Bacteria</taxon>
        <taxon>Bacillati</taxon>
        <taxon>Bacillota</taxon>
        <taxon>Clostridia</taxon>
        <taxon>Eubacteriales</taxon>
        <taxon>Proteinivoracaceae</taxon>
        <taxon>Anaerobranca</taxon>
    </lineage>
</organism>
<dbReference type="InterPro" id="IPR052155">
    <property type="entry name" value="Biofilm_reg_signaling"/>
</dbReference>
<dbReference type="AlphaFoldDB" id="A0A1M6MVE5"/>
<evidence type="ECO:0000256" key="1">
    <source>
        <dbReference type="SAM" id="Phobius"/>
    </source>
</evidence>
<keyword evidence="1" id="KW-0472">Membrane</keyword>
<dbReference type="SUPFAM" id="SSF55073">
    <property type="entry name" value="Nucleotide cyclase"/>
    <property type="match status" value="1"/>
</dbReference>
<dbReference type="RefSeq" id="WP_072906658.1">
    <property type="nucleotide sequence ID" value="NZ_FRAI01000008.1"/>
</dbReference>
<dbReference type="InterPro" id="IPR029787">
    <property type="entry name" value="Nucleotide_cyclase"/>
</dbReference>
<dbReference type="EMBL" id="FRAI01000008">
    <property type="protein sequence ID" value="SHJ87424.1"/>
    <property type="molecule type" value="Genomic_DNA"/>
</dbReference>
<dbReference type="InterPro" id="IPR001633">
    <property type="entry name" value="EAL_dom"/>
</dbReference>
<keyword evidence="5" id="KW-1185">Reference proteome</keyword>
<evidence type="ECO:0000259" key="2">
    <source>
        <dbReference type="PROSITE" id="PS50883"/>
    </source>
</evidence>
<dbReference type="PANTHER" id="PTHR44757">
    <property type="entry name" value="DIGUANYLATE CYCLASE DGCP"/>
    <property type="match status" value="1"/>
</dbReference>
<dbReference type="OrthoDB" id="9762141at2"/>
<evidence type="ECO:0000313" key="5">
    <source>
        <dbReference type="Proteomes" id="UP000243547"/>
    </source>
</evidence>
<name>A0A1M6MVE5_9FIRM</name>
<feature type="domain" description="GGDEF" evidence="3">
    <location>
        <begin position="140"/>
        <end position="273"/>
    </location>
</feature>
<dbReference type="InterPro" id="IPR043128">
    <property type="entry name" value="Rev_trsase/Diguanyl_cyclase"/>
</dbReference>
<feature type="transmembrane region" description="Helical" evidence="1">
    <location>
        <begin position="55"/>
        <end position="73"/>
    </location>
</feature>
<evidence type="ECO:0000313" key="4">
    <source>
        <dbReference type="EMBL" id="SHJ87424.1"/>
    </source>
</evidence>
<dbReference type="Gene3D" id="3.20.20.450">
    <property type="entry name" value="EAL domain"/>
    <property type="match status" value="1"/>
</dbReference>
<feature type="transmembrane region" description="Helical" evidence="1">
    <location>
        <begin position="12"/>
        <end position="35"/>
    </location>
</feature>
<feature type="domain" description="EAL" evidence="2">
    <location>
        <begin position="282"/>
        <end position="536"/>
    </location>
</feature>
<gene>
    <name evidence="4" type="ORF">SAMN02745227_00912</name>
</gene>
<sequence length="537" mass="61721">MKLLKRVKQWDSIYKNIALRITFIYAVISIIWILLSDKILYRIVNDLTVYRLLQNYKGIFFVIITAVFLYFLITKQFKFVVDSSKKMEVSFEELRKTHKELATIKEKLDVLAYTDLVTGLPNKTFIEQEVNMNIKLGQCNNFALVYIDVDNFKNINDTLGHSAGDQLLRNIAKRLREQITYPHLVGRLGGDEFVLVIYDDGNNGGVLNHIKEIIEKLKIPWVYNGKEYFISISAGIALYPQHGTTFEILYKNADSSMYMAKEQGRNKIFIYSNAMQEKRVATMELANQLHNAINKGELTLHYQPIIDLKTEKITGLEALIRWQHPEKDLISPMEFIPIAENTGLIHQINLWVLKTACLQKKIWDKVCNCSLKISVNFSCKSFEYPDLAEQIKNIIEETGINPTDVQLEITETTFLDNLQLGIEILKKLQKMGITIALDDFGTGYSSLTYLINLPIDAVKLDRDFINKIGHRKENEIIVKAIIELAKALNIQVVAEGIENREQLSFLKNIGCHQGQGYHFSKPYPPYVIEEQIKILSS</sequence>
<keyword evidence="1" id="KW-0812">Transmembrane</keyword>
<dbReference type="SUPFAM" id="SSF141868">
    <property type="entry name" value="EAL domain-like"/>
    <property type="match status" value="1"/>
</dbReference>
<dbReference type="Pfam" id="PF00990">
    <property type="entry name" value="GGDEF"/>
    <property type="match status" value="1"/>
</dbReference>
<dbReference type="Pfam" id="PF00563">
    <property type="entry name" value="EAL"/>
    <property type="match status" value="1"/>
</dbReference>
<dbReference type="InterPro" id="IPR035919">
    <property type="entry name" value="EAL_sf"/>
</dbReference>
<keyword evidence="1" id="KW-1133">Transmembrane helix</keyword>
<evidence type="ECO:0000259" key="3">
    <source>
        <dbReference type="PROSITE" id="PS50887"/>
    </source>
</evidence>
<dbReference type="PROSITE" id="PS50883">
    <property type="entry name" value="EAL"/>
    <property type="match status" value="1"/>
</dbReference>
<protein>
    <submittedName>
        <fullName evidence="4">Diguanylate cyclase (GGDEF) domain-containing protein</fullName>
    </submittedName>
</protein>
<proteinExistence type="predicted"/>